<dbReference type="EMBL" id="JBHUPG010000012">
    <property type="protein sequence ID" value="MFD2911610.1"/>
    <property type="molecule type" value="Genomic_DNA"/>
</dbReference>
<reference evidence="3" key="1">
    <citation type="journal article" date="2019" name="Int. J. Syst. Evol. Microbiol.">
        <title>The Global Catalogue of Microorganisms (GCM) 10K type strain sequencing project: providing services to taxonomists for standard genome sequencing and annotation.</title>
        <authorList>
            <consortium name="The Broad Institute Genomics Platform"/>
            <consortium name="The Broad Institute Genome Sequencing Center for Infectious Disease"/>
            <person name="Wu L."/>
            <person name="Ma J."/>
        </authorList>
    </citation>
    <scope>NUCLEOTIDE SEQUENCE [LARGE SCALE GENOMIC DNA]</scope>
    <source>
        <strain evidence="3">KCTC 13528</strain>
    </source>
</reference>
<name>A0ABW5ZF47_9BACL</name>
<organism evidence="2 3">
    <name type="scientific">Jeotgalibacillus terrae</name>
    <dbReference type="NCBI Taxonomy" id="587735"/>
    <lineage>
        <taxon>Bacteria</taxon>
        <taxon>Bacillati</taxon>
        <taxon>Bacillota</taxon>
        <taxon>Bacilli</taxon>
        <taxon>Bacillales</taxon>
        <taxon>Caryophanaceae</taxon>
        <taxon>Jeotgalibacillus</taxon>
    </lineage>
</organism>
<dbReference type="Proteomes" id="UP001597561">
    <property type="component" value="Unassembled WGS sequence"/>
</dbReference>
<dbReference type="CDD" id="cd01948">
    <property type="entry name" value="EAL"/>
    <property type="match status" value="1"/>
</dbReference>
<gene>
    <name evidence="2" type="ORF">ACFS5P_06960</name>
</gene>
<evidence type="ECO:0000259" key="1">
    <source>
        <dbReference type="PROSITE" id="PS50883"/>
    </source>
</evidence>
<dbReference type="InterPro" id="IPR050706">
    <property type="entry name" value="Cyclic-di-GMP_PDE-like"/>
</dbReference>
<dbReference type="InterPro" id="IPR035919">
    <property type="entry name" value="EAL_sf"/>
</dbReference>
<dbReference type="PROSITE" id="PS50883">
    <property type="entry name" value="EAL"/>
    <property type="match status" value="1"/>
</dbReference>
<dbReference type="PANTHER" id="PTHR33121">
    <property type="entry name" value="CYCLIC DI-GMP PHOSPHODIESTERASE PDEF"/>
    <property type="match status" value="1"/>
</dbReference>
<dbReference type="Gene3D" id="3.20.20.450">
    <property type="entry name" value="EAL domain"/>
    <property type="match status" value="1"/>
</dbReference>
<dbReference type="Pfam" id="PF00563">
    <property type="entry name" value="EAL"/>
    <property type="match status" value="1"/>
</dbReference>
<evidence type="ECO:0000313" key="2">
    <source>
        <dbReference type="EMBL" id="MFD2911610.1"/>
    </source>
</evidence>
<dbReference type="SUPFAM" id="SSF141868">
    <property type="entry name" value="EAL domain-like"/>
    <property type="match status" value="1"/>
</dbReference>
<keyword evidence="3" id="KW-1185">Reference proteome</keyword>
<protein>
    <submittedName>
        <fullName evidence="2">EAL domain-containing protein</fullName>
    </submittedName>
</protein>
<dbReference type="PANTHER" id="PTHR33121:SF70">
    <property type="entry name" value="SIGNALING PROTEIN YKOW"/>
    <property type="match status" value="1"/>
</dbReference>
<dbReference type="InterPro" id="IPR001633">
    <property type="entry name" value="EAL_dom"/>
</dbReference>
<evidence type="ECO:0000313" key="3">
    <source>
        <dbReference type="Proteomes" id="UP001597561"/>
    </source>
</evidence>
<accession>A0ABW5ZF47</accession>
<dbReference type="RefSeq" id="WP_204729378.1">
    <property type="nucleotide sequence ID" value="NZ_JAFBDK010000008.1"/>
</dbReference>
<feature type="domain" description="EAL" evidence="1">
    <location>
        <begin position="39"/>
        <end position="292"/>
    </location>
</feature>
<sequence>MNVAQFSQGLTAVKGFKNTQYQSGKKKNPFQHTTVSSMKLSFSEEVKRAMRSDEFTLYYQPQVNVNTGELCGAEALIRWEHPDRGLLYPDSFIPQAEYSGQIIDIERWTLHHLFKQQAQWQKKGNQLTNIALNISGNHFVQGSLVTEVAHLAHSYNINPADITIELTERIATDLEVWVSQTSMLKDIGVRVSIDDFGTGYNTLAHLMEVSVDFLKIDRSFITKMAPYNNAFKIVQSLVTMAEKMGAVPIAEGVDSNELLRLFIQAGGKVIQGHHYSKAIPAEEFSVKYLSPKR</sequence>
<proteinExistence type="predicted"/>
<comment type="caution">
    <text evidence="2">The sequence shown here is derived from an EMBL/GenBank/DDBJ whole genome shotgun (WGS) entry which is preliminary data.</text>
</comment>
<dbReference type="SMART" id="SM00052">
    <property type="entry name" value="EAL"/>
    <property type="match status" value="1"/>
</dbReference>